<feature type="transmembrane region" description="Helical" evidence="6">
    <location>
        <begin position="221"/>
        <end position="241"/>
    </location>
</feature>
<organism evidence="8">
    <name type="scientific">Aspergillus niger</name>
    <dbReference type="NCBI Taxonomy" id="5061"/>
    <lineage>
        <taxon>Eukaryota</taxon>
        <taxon>Fungi</taxon>
        <taxon>Dikarya</taxon>
        <taxon>Ascomycota</taxon>
        <taxon>Pezizomycotina</taxon>
        <taxon>Eurotiomycetes</taxon>
        <taxon>Eurotiomycetidae</taxon>
        <taxon>Eurotiales</taxon>
        <taxon>Aspergillaceae</taxon>
        <taxon>Aspergillus</taxon>
        <taxon>Aspergillus subgen. Circumdati</taxon>
    </lineage>
</organism>
<feature type="transmembrane region" description="Helical" evidence="6">
    <location>
        <begin position="399"/>
        <end position="418"/>
    </location>
</feature>
<feature type="transmembrane region" description="Helical" evidence="6">
    <location>
        <begin position="253"/>
        <end position="272"/>
    </location>
</feature>
<reference evidence="8" key="2">
    <citation type="submission" date="2025-08" db="UniProtKB">
        <authorList>
            <consortium name="RefSeq"/>
        </authorList>
    </citation>
    <scope>IDENTIFICATION</scope>
</reference>
<dbReference type="SUPFAM" id="SSF103473">
    <property type="entry name" value="MFS general substrate transporter"/>
    <property type="match status" value="1"/>
</dbReference>
<comment type="subcellular location">
    <subcellularLocation>
        <location evidence="1">Membrane</location>
        <topology evidence="1">Multi-pass membrane protein</topology>
    </subcellularLocation>
</comment>
<evidence type="ECO:0000259" key="7">
    <source>
        <dbReference type="PROSITE" id="PS50850"/>
    </source>
</evidence>
<feature type="transmembrane region" description="Helical" evidence="6">
    <location>
        <begin position="491"/>
        <end position="512"/>
    </location>
</feature>
<evidence type="ECO:0000256" key="5">
    <source>
        <dbReference type="SAM" id="MobiDB-lite"/>
    </source>
</evidence>
<feature type="transmembrane region" description="Helical" evidence="6">
    <location>
        <begin position="366"/>
        <end position="387"/>
    </location>
</feature>
<dbReference type="GO" id="GO:0016020">
    <property type="term" value="C:membrane"/>
    <property type="evidence" value="ECO:0007669"/>
    <property type="project" value="UniProtKB-SubCell"/>
</dbReference>
<reference evidence="8" key="1">
    <citation type="submission" date="2025-02" db="EMBL/GenBank/DDBJ databases">
        <authorList>
            <consortium name="NCBI Genome Project"/>
        </authorList>
    </citation>
    <scope>NUCLEOTIDE SEQUENCE</scope>
</reference>
<dbReference type="PROSITE" id="PS50850">
    <property type="entry name" value="MFS"/>
    <property type="match status" value="1"/>
</dbReference>
<proteinExistence type="predicted"/>
<keyword evidence="3 6" id="KW-1133">Transmembrane helix</keyword>
<feature type="transmembrane region" description="Helical" evidence="6">
    <location>
        <begin position="189"/>
        <end position="214"/>
    </location>
</feature>
<gene>
    <name evidence="8" type="ORF">An08g08560</name>
</gene>
<feature type="domain" description="Major facilitator superfamily (MFS) profile" evidence="7">
    <location>
        <begin position="98"/>
        <end position="516"/>
    </location>
</feature>
<protein>
    <recommendedName>
        <fullName evidence="7">Major facilitator superfamily (MFS) profile domain-containing protein</fullName>
    </recommendedName>
</protein>
<name>A0AAJ8BYR4_ASPNG</name>
<feature type="transmembrane region" description="Helical" evidence="6">
    <location>
        <begin position="430"/>
        <end position="451"/>
    </location>
</feature>
<evidence type="ECO:0000313" key="8">
    <source>
        <dbReference type="RefSeq" id="XP_059606158.1"/>
    </source>
</evidence>
<evidence type="ECO:0000256" key="4">
    <source>
        <dbReference type="ARBA" id="ARBA00023136"/>
    </source>
</evidence>
<dbReference type="Pfam" id="PF07690">
    <property type="entry name" value="MFS_1"/>
    <property type="match status" value="1"/>
</dbReference>
<evidence type="ECO:0000256" key="1">
    <source>
        <dbReference type="ARBA" id="ARBA00004141"/>
    </source>
</evidence>
<dbReference type="GeneID" id="4983174"/>
<dbReference type="InterPro" id="IPR020846">
    <property type="entry name" value="MFS_dom"/>
</dbReference>
<dbReference type="PANTHER" id="PTHR23502">
    <property type="entry name" value="MAJOR FACILITATOR SUPERFAMILY"/>
    <property type="match status" value="1"/>
</dbReference>
<dbReference type="AlphaFoldDB" id="A0AAJ8BYR4"/>
<keyword evidence="4 6" id="KW-0472">Membrane</keyword>
<dbReference type="KEGG" id="ang:An08g08560"/>
<evidence type="ECO:0000256" key="2">
    <source>
        <dbReference type="ARBA" id="ARBA00022692"/>
    </source>
</evidence>
<feature type="transmembrane region" description="Helical" evidence="6">
    <location>
        <begin position="127"/>
        <end position="151"/>
    </location>
</feature>
<sequence>MQAYLQYRRIGHAVRQQLEDFPEFARPGVAKDDLPEGIPRDAPNAVSRRRSSPLLPGVQLKDVVDNDGSSSSVLLVDWDGDHDPINPRNYSRATRIGATLMVSALGFAVGAASSIESGVLPQNAAAFNISDVVASLATGMYLLGFAAGSLVSGPLSEILGRNAVYTGSLTLFMIFVMASGLAPNIGAQLAFRFLAGIFGCPPLTCAGGTIADLWNPLEKTLFFPLYAILSFGGPVLGPVIASYMGEGTLSWRWTNWIILILAGFILALILLLQPETYGPLLLKWKAHHLRQQTGDNRYRSSMDLQETALFSRIGTACMRQFALTIHEPIILLISLYMTVIYIVLFTFFDGYTYILATCTASPRPDHIVWVAMYVGISMAGLFVPVVYQHKHVARPENRLWFAMLGAPAIPIGLFWMGWTDYSSISIWSPIIASTVFGFGTICVFISSYMYVIDAYDIYAASALGFMTVSRYCAAGGMTVVGIPFYSNMGVHWTLTILGAISALMTPVPYVFYRYGVVIRGWSRYAV</sequence>
<dbReference type="PANTHER" id="PTHR23502:SF47">
    <property type="entry name" value="MAJOR FACILITATOR SUPERFAMILY (MFS) PROFILE DOMAIN-CONTAINING PROTEIN-RELATED"/>
    <property type="match status" value="1"/>
</dbReference>
<evidence type="ECO:0000256" key="6">
    <source>
        <dbReference type="SAM" id="Phobius"/>
    </source>
</evidence>
<accession>A0AAJ8BYR4</accession>
<dbReference type="InterPro" id="IPR011701">
    <property type="entry name" value="MFS"/>
</dbReference>
<feature type="region of interest" description="Disordered" evidence="5">
    <location>
        <begin position="29"/>
        <end position="51"/>
    </location>
</feature>
<dbReference type="InterPro" id="IPR036259">
    <property type="entry name" value="MFS_trans_sf"/>
</dbReference>
<dbReference type="Gene3D" id="1.20.1250.20">
    <property type="entry name" value="MFS general substrate transporter like domains"/>
    <property type="match status" value="1"/>
</dbReference>
<feature type="transmembrane region" description="Helical" evidence="6">
    <location>
        <begin position="96"/>
        <end position="115"/>
    </location>
</feature>
<feature type="transmembrane region" description="Helical" evidence="6">
    <location>
        <begin position="463"/>
        <end position="485"/>
    </location>
</feature>
<dbReference type="RefSeq" id="XP_059606158.1">
    <property type="nucleotide sequence ID" value="XM_059749247.1"/>
</dbReference>
<evidence type="ECO:0000256" key="3">
    <source>
        <dbReference type="ARBA" id="ARBA00022989"/>
    </source>
</evidence>
<keyword evidence="2 6" id="KW-0812">Transmembrane</keyword>
<feature type="transmembrane region" description="Helical" evidence="6">
    <location>
        <begin position="163"/>
        <end position="183"/>
    </location>
</feature>
<feature type="transmembrane region" description="Helical" evidence="6">
    <location>
        <begin position="329"/>
        <end position="354"/>
    </location>
</feature>